<protein>
    <submittedName>
        <fullName evidence="2">Aspartate kinase</fullName>
    </submittedName>
</protein>
<evidence type="ECO:0000313" key="3">
    <source>
        <dbReference type="Proteomes" id="UP001430306"/>
    </source>
</evidence>
<sequence>MTFHPTTRRVIKLGGSLLTRPGLLDDVHAWLTAQTAADTCVIVGGGRMIDAVRQWDQLRSVDQREVHWMCVEMLKHSVRHLAKAFLEDDRFADVSLLETDSQWHQYQTNRVVPASSKSSSLAFLVPGLVYHRGCDAPLPENWSTTTDSIAMWVALCCQANEVVLLKSCEVSVDSQLDDWINEGIVDSACGALSHMKDQLRVERLPECK</sequence>
<dbReference type="Pfam" id="PF00696">
    <property type="entry name" value="AA_kinase"/>
    <property type="match status" value="1"/>
</dbReference>
<gene>
    <name evidence="2" type="ORF">LOC71_04605</name>
</gene>
<keyword evidence="3" id="KW-1185">Reference proteome</keyword>
<comment type="caution">
    <text evidence="2">The sequence shown here is derived from an EMBL/GenBank/DDBJ whole genome shotgun (WGS) entry which is preliminary data.</text>
</comment>
<keyword evidence="2" id="KW-0808">Transferase</keyword>
<dbReference type="GO" id="GO:0016301">
    <property type="term" value="F:kinase activity"/>
    <property type="evidence" value="ECO:0007669"/>
    <property type="project" value="UniProtKB-KW"/>
</dbReference>
<keyword evidence="2" id="KW-0418">Kinase</keyword>
<reference evidence="2" key="1">
    <citation type="submission" date="2021-11" db="EMBL/GenBank/DDBJ databases">
        <title>Genome sequence.</title>
        <authorList>
            <person name="Sun Q."/>
        </authorList>
    </citation>
    <scope>NUCLEOTIDE SEQUENCE</scope>
    <source>
        <strain evidence="2">JC740</strain>
    </source>
</reference>
<proteinExistence type="predicted"/>
<dbReference type="InterPro" id="IPR036393">
    <property type="entry name" value="AceGlu_kinase-like_sf"/>
</dbReference>
<evidence type="ECO:0000313" key="2">
    <source>
        <dbReference type="EMBL" id="MCC9641543.1"/>
    </source>
</evidence>
<organism evidence="2 3">
    <name type="scientific">Rhodopirellula halodulae</name>
    <dbReference type="NCBI Taxonomy" id="2894198"/>
    <lineage>
        <taxon>Bacteria</taxon>
        <taxon>Pseudomonadati</taxon>
        <taxon>Planctomycetota</taxon>
        <taxon>Planctomycetia</taxon>
        <taxon>Pirellulales</taxon>
        <taxon>Pirellulaceae</taxon>
        <taxon>Rhodopirellula</taxon>
    </lineage>
</organism>
<name>A0ABS8NDB7_9BACT</name>
<feature type="domain" description="Aspartate/glutamate/uridylate kinase" evidence="1">
    <location>
        <begin position="8"/>
        <end position="167"/>
    </location>
</feature>
<dbReference type="Gene3D" id="3.40.1160.10">
    <property type="entry name" value="Acetylglutamate kinase-like"/>
    <property type="match status" value="1"/>
</dbReference>
<dbReference type="SUPFAM" id="SSF53633">
    <property type="entry name" value="Carbamate kinase-like"/>
    <property type="match status" value="1"/>
</dbReference>
<accession>A0ABS8NDB7</accession>
<evidence type="ECO:0000259" key="1">
    <source>
        <dbReference type="Pfam" id="PF00696"/>
    </source>
</evidence>
<dbReference type="InterPro" id="IPR001048">
    <property type="entry name" value="Asp/Glu/Uridylate_kinase"/>
</dbReference>
<dbReference type="EMBL" id="JAJKFW010000006">
    <property type="protein sequence ID" value="MCC9641543.1"/>
    <property type="molecule type" value="Genomic_DNA"/>
</dbReference>
<dbReference type="Proteomes" id="UP001430306">
    <property type="component" value="Unassembled WGS sequence"/>
</dbReference>